<proteinExistence type="predicted"/>
<protein>
    <submittedName>
        <fullName evidence="1">Uncharacterized protein</fullName>
    </submittedName>
</protein>
<keyword evidence="2" id="KW-1185">Reference proteome</keyword>
<dbReference type="Proteomes" id="UP000315971">
    <property type="component" value="Unassembled WGS sequence"/>
</dbReference>
<sequence length="80" mass="9473">MRVIAEIPNSQCRISILTMNQKFIVKIEKGNYEQTYKVSEMDLFFGLEDVKKMVNETFIVKVLERFKQMDQDFSEELSSI</sequence>
<evidence type="ECO:0000313" key="2">
    <source>
        <dbReference type="Proteomes" id="UP000315971"/>
    </source>
</evidence>
<evidence type="ECO:0000313" key="1">
    <source>
        <dbReference type="EMBL" id="SMO45000.1"/>
    </source>
</evidence>
<dbReference type="EMBL" id="FXSZ01000002">
    <property type="protein sequence ID" value="SMO45000.1"/>
    <property type="molecule type" value="Genomic_DNA"/>
</dbReference>
<name>A0A521BE34_9SPHI</name>
<organism evidence="1 2">
    <name type="scientific">Solitalea koreensis</name>
    <dbReference type="NCBI Taxonomy" id="543615"/>
    <lineage>
        <taxon>Bacteria</taxon>
        <taxon>Pseudomonadati</taxon>
        <taxon>Bacteroidota</taxon>
        <taxon>Sphingobacteriia</taxon>
        <taxon>Sphingobacteriales</taxon>
        <taxon>Sphingobacteriaceae</taxon>
        <taxon>Solitalea</taxon>
    </lineage>
</organism>
<dbReference type="AlphaFoldDB" id="A0A521BE34"/>
<gene>
    <name evidence="1" type="ORF">SAMN06265350_102107</name>
</gene>
<dbReference type="OrthoDB" id="1467713at2"/>
<reference evidence="1 2" key="1">
    <citation type="submission" date="2017-05" db="EMBL/GenBank/DDBJ databases">
        <authorList>
            <person name="Varghese N."/>
            <person name="Submissions S."/>
        </authorList>
    </citation>
    <scope>NUCLEOTIDE SEQUENCE [LARGE SCALE GENOMIC DNA]</scope>
    <source>
        <strain evidence="1 2">DSM 21342</strain>
    </source>
</reference>
<accession>A0A521BE34</accession>